<name>A0A0A2JNL4_PENEN</name>
<organism evidence="6 7">
    <name type="scientific">Penicillium expansum</name>
    <name type="common">Blue mold rot fungus</name>
    <dbReference type="NCBI Taxonomy" id="27334"/>
    <lineage>
        <taxon>Eukaryota</taxon>
        <taxon>Fungi</taxon>
        <taxon>Dikarya</taxon>
        <taxon>Ascomycota</taxon>
        <taxon>Pezizomycotina</taxon>
        <taxon>Eurotiomycetes</taxon>
        <taxon>Eurotiomycetidae</taxon>
        <taxon>Eurotiales</taxon>
        <taxon>Aspergillaceae</taxon>
        <taxon>Penicillium</taxon>
    </lineage>
</organism>
<dbReference type="Gene3D" id="1.10.287.1480">
    <property type="match status" value="1"/>
</dbReference>
<reference evidence="6 7" key="1">
    <citation type="journal article" date="2015" name="Mol. Plant Microbe Interact.">
        <title>Genome, transcriptome, and functional analyses of Penicillium expansum provide new insights into secondary metabolism and pathogenicity.</title>
        <authorList>
            <person name="Ballester A.R."/>
            <person name="Marcet-Houben M."/>
            <person name="Levin E."/>
            <person name="Sela N."/>
            <person name="Selma-Lazaro C."/>
            <person name="Carmona L."/>
            <person name="Wisniewski M."/>
            <person name="Droby S."/>
            <person name="Gonzalez-Candelas L."/>
            <person name="Gabaldon T."/>
        </authorList>
    </citation>
    <scope>NUCLEOTIDE SEQUENCE [LARGE SCALE GENOMIC DNA]</scope>
    <source>
        <strain evidence="6 7">MD-8</strain>
    </source>
</reference>
<protein>
    <submittedName>
        <fullName evidence="6">Ribosomal protein S14</fullName>
    </submittedName>
</protein>
<proteinExistence type="inferred from homology"/>
<dbReference type="RefSeq" id="XP_016597988.1">
    <property type="nucleotide sequence ID" value="XM_016745070.1"/>
</dbReference>
<dbReference type="PANTHER" id="PTHR21357:SF4">
    <property type="entry name" value="FAM172 FAMILY PROTEIN HOMOLOG CG10038"/>
    <property type="match status" value="1"/>
</dbReference>
<keyword evidence="7" id="KW-1185">Reference proteome</keyword>
<dbReference type="EMBL" id="JQFZ01000170">
    <property type="protein sequence ID" value="KGO56193.1"/>
    <property type="molecule type" value="Genomic_DNA"/>
</dbReference>
<dbReference type="GO" id="GO:0005634">
    <property type="term" value="C:nucleus"/>
    <property type="evidence" value="ECO:0007669"/>
    <property type="project" value="TreeGrafter"/>
</dbReference>
<dbReference type="GO" id="GO:0003735">
    <property type="term" value="F:structural constituent of ribosome"/>
    <property type="evidence" value="ECO:0007669"/>
    <property type="project" value="InterPro"/>
</dbReference>
<dbReference type="HOGENOM" id="CLU_027515_2_0_1"/>
<dbReference type="PhylomeDB" id="A0A0A2JNL4"/>
<dbReference type="GO" id="GO:0031048">
    <property type="term" value="P:regulatory ncRNA-mediated heterochromatin formation"/>
    <property type="evidence" value="ECO:0007669"/>
    <property type="project" value="TreeGrafter"/>
</dbReference>
<dbReference type="GO" id="GO:1990904">
    <property type="term" value="C:ribonucleoprotein complex"/>
    <property type="evidence" value="ECO:0007669"/>
    <property type="project" value="UniProtKB-KW"/>
</dbReference>
<dbReference type="PANTHER" id="PTHR21357">
    <property type="entry name" value="FAM172 FAMILY PROTEIN HOMOLOG CG10038"/>
    <property type="match status" value="1"/>
</dbReference>
<dbReference type="STRING" id="27334.A0A0A2JNL4"/>
<dbReference type="GO" id="GO:0035197">
    <property type="term" value="F:siRNA binding"/>
    <property type="evidence" value="ECO:0007669"/>
    <property type="project" value="TreeGrafter"/>
</dbReference>
<comment type="similarity">
    <text evidence="1">Belongs to the universal ribosomal protein uS14 family.</text>
</comment>
<evidence type="ECO:0000256" key="1">
    <source>
        <dbReference type="ARBA" id="ARBA00009083"/>
    </source>
</evidence>
<dbReference type="GeneID" id="27680490"/>
<dbReference type="InterPro" id="IPR001209">
    <property type="entry name" value="Ribosomal_uS14"/>
</dbReference>
<dbReference type="Proteomes" id="UP000030143">
    <property type="component" value="Unassembled WGS sequence"/>
</dbReference>
<dbReference type="AlphaFoldDB" id="A0A0A2JNL4"/>
<evidence type="ECO:0000256" key="2">
    <source>
        <dbReference type="ARBA" id="ARBA00022980"/>
    </source>
</evidence>
<feature type="domain" description="Arb2" evidence="5">
    <location>
        <begin position="135"/>
        <end position="413"/>
    </location>
</feature>
<dbReference type="GO" id="GO:0006412">
    <property type="term" value="P:translation"/>
    <property type="evidence" value="ECO:0007669"/>
    <property type="project" value="InterPro"/>
</dbReference>
<dbReference type="InterPro" id="IPR053858">
    <property type="entry name" value="Arb2_dom"/>
</dbReference>
<keyword evidence="3" id="KW-0687">Ribonucleoprotein</keyword>
<dbReference type="FunFam" id="1.10.287.1480:FF:000001">
    <property type="entry name" value="30S ribosomal protein S14"/>
    <property type="match status" value="1"/>
</dbReference>
<evidence type="ECO:0000256" key="4">
    <source>
        <dbReference type="SAM" id="MobiDB-lite"/>
    </source>
</evidence>
<dbReference type="InterPro" id="IPR048263">
    <property type="entry name" value="Arb2"/>
</dbReference>
<evidence type="ECO:0000313" key="6">
    <source>
        <dbReference type="EMBL" id="KGO56193.1"/>
    </source>
</evidence>
<accession>A0A0A2JNL4</accession>
<dbReference type="OrthoDB" id="421951at2759"/>
<dbReference type="GO" id="GO:0005840">
    <property type="term" value="C:ribosome"/>
    <property type="evidence" value="ECO:0007669"/>
    <property type="project" value="UniProtKB-KW"/>
</dbReference>
<comment type="caution">
    <text evidence="6">The sequence shown here is derived from an EMBL/GenBank/DDBJ whole genome shotgun (WGS) entry which is preliminary data.</text>
</comment>
<sequence length="657" mass="72835">MTKMAGLFRPKKLDLSGFVNTRLIRDNNKRMAFEQTEPERQALRYMIRNTSLSGRVRAQAQLQLSQMHAYTRPTQIKNRCVASGTARSVFRDFRINRYQFRMQALAGELPGVRKASCFAIMNGVPRDLLPDDIVFAEDLQGLGFVITKDDKIRYIVAPDQGPRYKVNRSDRINKVHIEALHKAIRTSITDRLLGMGMQFMKIPKGSKQQVPIMVSSNMTTAPRVVVFCGEVVEDLGIFSYRDACDDGISFGSILGFAKGLLGENAQGSPNALILANPGHTVWYNAGWFAMTPDSVQGQHRTSAVERKRPLSVRNTVGSIGEHVQNIFEQVLMRGNFRVGARIDVIGLSEGGHAAMTYLKNQWSFWSPHISSLSLINPETILDTSTKTDDLKDPESFAWFMKYRCRGWIICDKPIGTRVPDLNLPHGYNTYSSGEGTKSACMITRGVAHILTWMKIMHYSPMAMENFDVVPGKTDSGNNDILTSSINDIPEVPGGKIEVHSLDVMNQMKGFLAGITFTKEMVTFFNDNLHPSDEKDNESDDSSDCSSFDRVENEDEIDALPDVPKVLPDASLDGSRDALSVPGVLPDAPLDSSSNILPNASPAVSNVAPDGPNVLSDAFANALSVPETSTHYDDVIVSKTDPFDLKDLQDIREDDEEE</sequence>
<dbReference type="VEuPathDB" id="FungiDB:PEXP_051010"/>
<dbReference type="Pfam" id="PF00253">
    <property type="entry name" value="Ribosomal_S14"/>
    <property type="match status" value="1"/>
</dbReference>
<evidence type="ECO:0000313" key="7">
    <source>
        <dbReference type="Proteomes" id="UP000030143"/>
    </source>
</evidence>
<keyword evidence="2 6" id="KW-0689">Ribosomal protein</keyword>
<evidence type="ECO:0000259" key="5">
    <source>
        <dbReference type="Pfam" id="PF22749"/>
    </source>
</evidence>
<feature type="region of interest" description="Disordered" evidence="4">
    <location>
        <begin position="528"/>
        <end position="564"/>
    </location>
</feature>
<dbReference type="Pfam" id="PF22749">
    <property type="entry name" value="Arb2"/>
    <property type="match status" value="1"/>
</dbReference>
<dbReference type="GO" id="GO:0005737">
    <property type="term" value="C:cytoplasm"/>
    <property type="evidence" value="ECO:0007669"/>
    <property type="project" value="UniProtKB-ARBA"/>
</dbReference>
<evidence type="ECO:0000256" key="3">
    <source>
        <dbReference type="ARBA" id="ARBA00023274"/>
    </source>
</evidence>
<dbReference type="SUPFAM" id="SSF57716">
    <property type="entry name" value="Glucocorticoid receptor-like (DNA-binding domain)"/>
    <property type="match status" value="1"/>
</dbReference>
<gene>
    <name evidence="6" type="ORF">PEX2_078000</name>
</gene>